<organism evidence="1 2">
    <name type="scientific">Eumeta variegata</name>
    <name type="common">Bagworm moth</name>
    <name type="synonym">Eumeta japonica</name>
    <dbReference type="NCBI Taxonomy" id="151549"/>
    <lineage>
        <taxon>Eukaryota</taxon>
        <taxon>Metazoa</taxon>
        <taxon>Ecdysozoa</taxon>
        <taxon>Arthropoda</taxon>
        <taxon>Hexapoda</taxon>
        <taxon>Insecta</taxon>
        <taxon>Pterygota</taxon>
        <taxon>Neoptera</taxon>
        <taxon>Endopterygota</taxon>
        <taxon>Lepidoptera</taxon>
        <taxon>Glossata</taxon>
        <taxon>Ditrysia</taxon>
        <taxon>Tineoidea</taxon>
        <taxon>Psychidae</taxon>
        <taxon>Oiketicinae</taxon>
        <taxon>Eumeta</taxon>
    </lineage>
</organism>
<accession>A0A4C1VAQ7</accession>
<proteinExistence type="predicted"/>
<comment type="caution">
    <text evidence="1">The sequence shown here is derived from an EMBL/GenBank/DDBJ whole genome shotgun (WGS) entry which is preliminary data.</text>
</comment>
<dbReference type="AlphaFoldDB" id="A0A4C1VAQ7"/>
<keyword evidence="2" id="KW-1185">Reference proteome</keyword>
<sequence length="101" mass="11099">MNTVIIGLRSYMVYSRGQCEVASKLEAHYYAQPVRSASACSIDVIPRGSPHHSPGRTIIAGAPKSGSFRGIHEHDTARLTVDMRRAELPTTQAYKPFAISR</sequence>
<gene>
    <name evidence="1" type="ORF">EVAR_82678_1</name>
</gene>
<dbReference type="Proteomes" id="UP000299102">
    <property type="component" value="Unassembled WGS sequence"/>
</dbReference>
<protein>
    <submittedName>
        <fullName evidence="1">Uncharacterized protein</fullName>
    </submittedName>
</protein>
<name>A0A4C1VAQ7_EUMVA</name>
<evidence type="ECO:0000313" key="2">
    <source>
        <dbReference type="Proteomes" id="UP000299102"/>
    </source>
</evidence>
<reference evidence="1 2" key="1">
    <citation type="journal article" date="2019" name="Commun. Biol.">
        <title>The bagworm genome reveals a unique fibroin gene that provides high tensile strength.</title>
        <authorList>
            <person name="Kono N."/>
            <person name="Nakamura H."/>
            <person name="Ohtoshi R."/>
            <person name="Tomita M."/>
            <person name="Numata K."/>
            <person name="Arakawa K."/>
        </authorList>
    </citation>
    <scope>NUCLEOTIDE SEQUENCE [LARGE SCALE GENOMIC DNA]</scope>
</reference>
<dbReference type="EMBL" id="BGZK01000308">
    <property type="protein sequence ID" value="GBP35743.1"/>
    <property type="molecule type" value="Genomic_DNA"/>
</dbReference>
<evidence type="ECO:0000313" key="1">
    <source>
        <dbReference type="EMBL" id="GBP35743.1"/>
    </source>
</evidence>